<evidence type="ECO:0000256" key="4">
    <source>
        <dbReference type="ARBA" id="ARBA00023136"/>
    </source>
</evidence>
<keyword evidence="8" id="KW-1185">Reference proteome</keyword>
<evidence type="ECO:0000256" key="3">
    <source>
        <dbReference type="ARBA" id="ARBA00022989"/>
    </source>
</evidence>
<name>A0A1Y3B260_EURMA</name>
<dbReference type="GO" id="GO:0016020">
    <property type="term" value="C:membrane"/>
    <property type="evidence" value="ECO:0007669"/>
    <property type="project" value="UniProtKB-SubCell"/>
</dbReference>
<keyword evidence="2 5" id="KW-0812">Transmembrane</keyword>
<feature type="transmembrane region" description="Helical" evidence="5">
    <location>
        <begin position="239"/>
        <end position="261"/>
    </location>
</feature>
<feature type="transmembrane region" description="Helical" evidence="5">
    <location>
        <begin position="58"/>
        <end position="78"/>
    </location>
</feature>
<gene>
    <name evidence="7" type="ORF">BLA29_005400</name>
</gene>
<evidence type="ECO:0000259" key="6">
    <source>
        <dbReference type="Pfam" id="PF00892"/>
    </source>
</evidence>
<evidence type="ECO:0000256" key="5">
    <source>
        <dbReference type="SAM" id="Phobius"/>
    </source>
</evidence>
<dbReference type="PANTHER" id="PTHR22911">
    <property type="entry name" value="ACYL-MALONYL CONDENSING ENZYME-RELATED"/>
    <property type="match status" value="1"/>
</dbReference>
<dbReference type="Proteomes" id="UP000194236">
    <property type="component" value="Unassembled WGS sequence"/>
</dbReference>
<feature type="transmembrane region" description="Helical" evidence="5">
    <location>
        <begin position="151"/>
        <end position="172"/>
    </location>
</feature>
<dbReference type="Pfam" id="PF00892">
    <property type="entry name" value="EamA"/>
    <property type="match status" value="1"/>
</dbReference>
<accession>A0A1Y3B260</accession>
<dbReference type="OrthoDB" id="6502282at2759"/>
<feature type="transmembrane region" description="Helical" evidence="5">
    <location>
        <begin position="117"/>
        <end position="139"/>
    </location>
</feature>
<sequence length="279" mass="31825">MIQSRSHNNLNKNFNETINCCNFALYKGIFYSSLSSVFFSLSAVIVKYLKDIHPGQLAVSRFFGIFILTIPLIVYHDLNPFGPAELRPILIMRGIAGATSLFLRFIAFHYLSIADASVIIFSVPIFVSIFAWFYLKVVFIFIRKARDAHHAVIMFNFGWVAIIETTILTTLLNGFSMPRTPFEWYLIVVLAVFSFCGQMLLTRSLQLEQAGPVSVVRATTDITLAFLWQLFIFNETPDLWSIFGALVVSSCIVLTALRKWVISLPEHSRIKDRLYFLLL</sequence>
<protein>
    <recommendedName>
        <fullName evidence="6">EamA domain-containing protein</fullName>
    </recommendedName>
</protein>
<dbReference type="PANTHER" id="PTHR22911:SF6">
    <property type="entry name" value="SOLUTE CARRIER FAMILY 35 MEMBER G1"/>
    <property type="match status" value="1"/>
</dbReference>
<feature type="transmembrane region" description="Helical" evidence="5">
    <location>
        <begin position="214"/>
        <end position="233"/>
    </location>
</feature>
<comment type="caution">
    <text evidence="7">The sequence shown here is derived from an EMBL/GenBank/DDBJ whole genome shotgun (WGS) entry which is preliminary data.</text>
</comment>
<feature type="domain" description="EamA" evidence="6">
    <location>
        <begin position="27"/>
        <end position="137"/>
    </location>
</feature>
<evidence type="ECO:0000313" key="8">
    <source>
        <dbReference type="Proteomes" id="UP000194236"/>
    </source>
</evidence>
<evidence type="ECO:0000256" key="1">
    <source>
        <dbReference type="ARBA" id="ARBA00004141"/>
    </source>
</evidence>
<keyword evidence="4 5" id="KW-0472">Membrane</keyword>
<dbReference type="SUPFAM" id="SSF103481">
    <property type="entry name" value="Multidrug resistance efflux transporter EmrE"/>
    <property type="match status" value="2"/>
</dbReference>
<feature type="transmembrane region" description="Helical" evidence="5">
    <location>
        <begin position="90"/>
        <end position="111"/>
    </location>
</feature>
<organism evidence="7 8">
    <name type="scientific">Euroglyphus maynei</name>
    <name type="common">Mayne's house dust mite</name>
    <dbReference type="NCBI Taxonomy" id="6958"/>
    <lineage>
        <taxon>Eukaryota</taxon>
        <taxon>Metazoa</taxon>
        <taxon>Ecdysozoa</taxon>
        <taxon>Arthropoda</taxon>
        <taxon>Chelicerata</taxon>
        <taxon>Arachnida</taxon>
        <taxon>Acari</taxon>
        <taxon>Acariformes</taxon>
        <taxon>Sarcoptiformes</taxon>
        <taxon>Astigmata</taxon>
        <taxon>Psoroptidia</taxon>
        <taxon>Analgoidea</taxon>
        <taxon>Pyroglyphidae</taxon>
        <taxon>Pyroglyphinae</taxon>
        <taxon>Euroglyphus</taxon>
    </lineage>
</organism>
<keyword evidence="3 5" id="KW-1133">Transmembrane helix</keyword>
<dbReference type="EMBL" id="MUJZ01048470">
    <property type="protein sequence ID" value="OTF74144.1"/>
    <property type="molecule type" value="Genomic_DNA"/>
</dbReference>
<dbReference type="InterPro" id="IPR000620">
    <property type="entry name" value="EamA_dom"/>
</dbReference>
<evidence type="ECO:0000313" key="7">
    <source>
        <dbReference type="EMBL" id="OTF74144.1"/>
    </source>
</evidence>
<dbReference type="InterPro" id="IPR037185">
    <property type="entry name" value="EmrE-like"/>
</dbReference>
<comment type="subcellular location">
    <subcellularLocation>
        <location evidence="1">Membrane</location>
        <topology evidence="1">Multi-pass membrane protein</topology>
    </subcellularLocation>
</comment>
<evidence type="ECO:0000256" key="2">
    <source>
        <dbReference type="ARBA" id="ARBA00022692"/>
    </source>
</evidence>
<reference evidence="7 8" key="1">
    <citation type="submission" date="2017-03" db="EMBL/GenBank/DDBJ databases">
        <title>Genome Survey of Euroglyphus maynei.</title>
        <authorList>
            <person name="Arlian L.G."/>
            <person name="Morgan M.S."/>
            <person name="Rider S.D."/>
        </authorList>
    </citation>
    <scope>NUCLEOTIDE SEQUENCE [LARGE SCALE GENOMIC DNA]</scope>
    <source>
        <strain evidence="7">Arlian Lab</strain>
        <tissue evidence="7">Whole body</tissue>
    </source>
</reference>
<feature type="transmembrane region" description="Helical" evidence="5">
    <location>
        <begin position="28"/>
        <end position="46"/>
    </location>
</feature>
<dbReference type="AlphaFoldDB" id="A0A1Y3B260"/>
<proteinExistence type="predicted"/>
<feature type="transmembrane region" description="Helical" evidence="5">
    <location>
        <begin position="184"/>
        <end position="202"/>
    </location>
</feature>